<dbReference type="InterPro" id="IPR002347">
    <property type="entry name" value="SDR_fam"/>
</dbReference>
<dbReference type="PRINTS" id="PR00080">
    <property type="entry name" value="SDRFAMILY"/>
</dbReference>
<gene>
    <name evidence="5" type="ORF">LZ495_10440</name>
</gene>
<dbReference type="CDD" id="cd05233">
    <property type="entry name" value="SDR_c"/>
    <property type="match status" value="1"/>
</dbReference>
<comment type="similarity">
    <text evidence="1 3">Belongs to the short-chain dehydrogenases/reductases (SDR) family.</text>
</comment>
<protein>
    <submittedName>
        <fullName evidence="5">SDR family oxidoreductase</fullName>
    </submittedName>
</protein>
<dbReference type="PANTHER" id="PTHR43391:SF82">
    <property type="entry name" value="OXIDOREDUCTASE SADH-RELATED"/>
    <property type="match status" value="1"/>
</dbReference>
<dbReference type="GO" id="GO:0016491">
    <property type="term" value="F:oxidoreductase activity"/>
    <property type="evidence" value="ECO:0007669"/>
    <property type="project" value="UniProtKB-KW"/>
</dbReference>
<dbReference type="SMART" id="SM00822">
    <property type="entry name" value="PKS_KR"/>
    <property type="match status" value="1"/>
</dbReference>
<name>A0AA41PXF1_9ACTN</name>
<dbReference type="PANTHER" id="PTHR43391">
    <property type="entry name" value="RETINOL DEHYDROGENASE-RELATED"/>
    <property type="match status" value="1"/>
</dbReference>
<evidence type="ECO:0000256" key="3">
    <source>
        <dbReference type="RuleBase" id="RU000363"/>
    </source>
</evidence>
<proteinExistence type="inferred from homology"/>
<dbReference type="FunFam" id="3.40.50.720:FF:000084">
    <property type="entry name" value="Short-chain dehydrogenase reductase"/>
    <property type="match status" value="1"/>
</dbReference>
<sequence length="295" mass="31239">MQDFAGKVAAITGAGSGIGRALAYELARHGARLALSDIDAEAVRETAAIALGHGASETTATRVDVADRHAVQAWADDTADYFGTVNLVVNNAGVALTASVEEMEWEDFEWLMGINFWGVAYGTKAFLPHLRRARDAHLVNISSVFGLMGIPTQSAYCAAKYAVRGFTESLRQEMRLSHSGVRVTTVHPGGIKTNIARSARAAKGLEAGELAADFDRIARTSPERAARIIVRGVKRNRARVFVGPDATLIDVGQRLLGSGLEPLVRTFAGRSLPTAAPPLPAPVALRSADATDPAA</sequence>
<reference evidence="5" key="1">
    <citation type="submission" date="2022-01" db="EMBL/GenBank/DDBJ databases">
        <title>Genome-Based Taxonomic Classification of the Phylum Actinobacteria.</title>
        <authorList>
            <person name="Gao Y."/>
        </authorList>
    </citation>
    <scope>NUCLEOTIDE SEQUENCE</scope>
    <source>
        <strain evidence="5">KLBMP 8922</strain>
    </source>
</reference>
<dbReference type="PRINTS" id="PR00081">
    <property type="entry name" value="GDHRDH"/>
</dbReference>
<dbReference type="AlphaFoldDB" id="A0AA41PXF1"/>
<dbReference type="Pfam" id="PF00106">
    <property type="entry name" value="adh_short"/>
    <property type="match status" value="1"/>
</dbReference>
<dbReference type="SUPFAM" id="SSF51735">
    <property type="entry name" value="NAD(P)-binding Rossmann-fold domains"/>
    <property type="match status" value="1"/>
</dbReference>
<dbReference type="InterPro" id="IPR020904">
    <property type="entry name" value="Sc_DH/Rdtase_CS"/>
</dbReference>
<evidence type="ECO:0000256" key="2">
    <source>
        <dbReference type="ARBA" id="ARBA00023002"/>
    </source>
</evidence>
<accession>A0AA41PXF1</accession>
<dbReference type="EMBL" id="JAKFHA010000004">
    <property type="protein sequence ID" value="MCF2527629.1"/>
    <property type="molecule type" value="Genomic_DNA"/>
</dbReference>
<dbReference type="InterPro" id="IPR036291">
    <property type="entry name" value="NAD(P)-bd_dom_sf"/>
</dbReference>
<keyword evidence="2" id="KW-0560">Oxidoreductase</keyword>
<keyword evidence="6" id="KW-1185">Reference proteome</keyword>
<evidence type="ECO:0000259" key="4">
    <source>
        <dbReference type="SMART" id="SM00822"/>
    </source>
</evidence>
<evidence type="ECO:0000313" key="5">
    <source>
        <dbReference type="EMBL" id="MCF2527629.1"/>
    </source>
</evidence>
<comment type="caution">
    <text evidence="5">The sequence shown here is derived from an EMBL/GenBank/DDBJ whole genome shotgun (WGS) entry which is preliminary data.</text>
</comment>
<evidence type="ECO:0000313" key="6">
    <source>
        <dbReference type="Proteomes" id="UP001165378"/>
    </source>
</evidence>
<feature type="domain" description="Ketoreductase" evidence="4">
    <location>
        <begin position="7"/>
        <end position="194"/>
    </location>
</feature>
<dbReference type="InterPro" id="IPR057326">
    <property type="entry name" value="KR_dom"/>
</dbReference>
<evidence type="ECO:0000256" key="1">
    <source>
        <dbReference type="ARBA" id="ARBA00006484"/>
    </source>
</evidence>
<dbReference type="RefSeq" id="WP_235051789.1">
    <property type="nucleotide sequence ID" value="NZ_JAKFHA010000004.1"/>
</dbReference>
<dbReference type="Gene3D" id="3.40.50.720">
    <property type="entry name" value="NAD(P)-binding Rossmann-like Domain"/>
    <property type="match status" value="1"/>
</dbReference>
<dbReference type="Proteomes" id="UP001165378">
    <property type="component" value="Unassembled WGS sequence"/>
</dbReference>
<dbReference type="PROSITE" id="PS00061">
    <property type="entry name" value="ADH_SHORT"/>
    <property type="match status" value="1"/>
</dbReference>
<organism evidence="5 6">
    <name type="scientific">Yinghuangia soli</name>
    <dbReference type="NCBI Taxonomy" id="2908204"/>
    <lineage>
        <taxon>Bacteria</taxon>
        <taxon>Bacillati</taxon>
        <taxon>Actinomycetota</taxon>
        <taxon>Actinomycetes</taxon>
        <taxon>Kitasatosporales</taxon>
        <taxon>Streptomycetaceae</taxon>
        <taxon>Yinghuangia</taxon>
    </lineage>
</organism>